<evidence type="ECO:0000313" key="2">
    <source>
        <dbReference type="Proteomes" id="UP000241208"/>
    </source>
</evidence>
<organism evidence="1 2">
    <name type="scientific">Staphylococcus cohnii</name>
    <dbReference type="NCBI Taxonomy" id="29382"/>
    <lineage>
        <taxon>Bacteria</taxon>
        <taxon>Bacillati</taxon>
        <taxon>Bacillota</taxon>
        <taxon>Bacilli</taxon>
        <taxon>Bacillales</taxon>
        <taxon>Staphylococcaceae</taxon>
        <taxon>Staphylococcus</taxon>
        <taxon>Staphylococcus cohnii species complex</taxon>
    </lineage>
</organism>
<reference evidence="1 2" key="1">
    <citation type="journal article" date="2016" name="Front. Microbiol.">
        <title>Comprehensive Phylogenetic Analysis of Bovine Non-aureus Staphylococci Species Based on Whole-Genome Sequencing.</title>
        <authorList>
            <person name="Naushad S."/>
            <person name="Barkema H.W."/>
            <person name="Luby C."/>
            <person name="Condas L.A."/>
            <person name="Nobrega D.B."/>
            <person name="Carson D.A."/>
            <person name="De Buck J."/>
        </authorList>
    </citation>
    <scope>NUCLEOTIDE SEQUENCE [LARGE SCALE GENOMIC DNA]</scope>
    <source>
        <strain evidence="1 2">SNUC 3829</strain>
    </source>
</reference>
<dbReference type="EMBL" id="PYZR01000075">
    <property type="protein sequence ID" value="PTF66176.1"/>
    <property type="molecule type" value="Genomic_DNA"/>
</dbReference>
<accession>A0A2T4LS50</accession>
<gene>
    <name evidence="1" type="ORF">BUY34_07470</name>
</gene>
<name>A0A2T4LS50_9STAP</name>
<evidence type="ECO:0000313" key="1">
    <source>
        <dbReference type="EMBL" id="PTF66176.1"/>
    </source>
</evidence>
<proteinExistence type="predicted"/>
<sequence length="60" mass="6984">MNKRYIKVLSLYTISTLVPAMILNEKCLSSSIFKWLLRTLTGYGIFAYGLHILTKFKKQQ</sequence>
<dbReference type="RefSeq" id="WP_107384356.1">
    <property type="nucleotide sequence ID" value="NZ_CP126540.1"/>
</dbReference>
<dbReference type="AlphaFoldDB" id="A0A2T4LS50"/>
<comment type="caution">
    <text evidence="1">The sequence shown here is derived from an EMBL/GenBank/DDBJ whole genome shotgun (WGS) entry which is preliminary data.</text>
</comment>
<dbReference type="Proteomes" id="UP000241208">
    <property type="component" value="Unassembled WGS sequence"/>
</dbReference>
<protein>
    <submittedName>
        <fullName evidence="1">Uncharacterized protein</fullName>
    </submittedName>
</protein>